<dbReference type="Gene3D" id="3.40.50.12780">
    <property type="entry name" value="N-terminal domain of ligase-like"/>
    <property type="match status" value="1"/>
</dbReference>
<dbReference type="OrthoDB" id="1700726at2759"/>
<evidence type="ECO:0000313" key="3">
    <source>
        <dbReference type="Proteomes" id="UP001163046"/>
    </source>
</evidence>
<dbReference type="GO" id="GO:0005783">
    <property type="term" value="C:endoplasmic reticulum"/>
    <property type="evidence" value="ECO:0007669"/>
    <property type="project" value="TreeGrafter"/>
</dbReference>
<dbReference type="SUPFAM" id="SSF56801">
    <property type="entry name" value="Acetyl-CoA synthetase-like"/>
    <property type="match status" value="1"/>
</dbReference>
<dbReference type="PANTHER" id="PTHR43272">
    <property type="entry name" value="LONG-CHAIN-FATTY-ACID--COA LIGASE"/>
    <property type="match status" value="1"/>
</dbReference>
<keyword evidence="1" id="KW-0436">Ligase</keyword>
<reference evidence="2" key="1">
    <citation type="submission" date="2023-01" db="EMBL/GenBank/DDBJ databases">
        <title>Genome assembly of the deep-sea coral Lophelia pertusa.</title>
        <authorList>
            <person name="Herrera S."/>
            <person name="Cordes E."/>
        </authorList>
    </citation>
    <scope>NUCLEOTIDE SEQUENCE</scope>
    <source>
        <strain evidence="2">USNM1676648</strain>
        <tissue evidence="2">Polyp</tissue>
    </source>
</reference>
<accession>A0A9W9YYQ1</accession>
<organism evidence="2 3">
    <name type="scientific">Desmophyllum pertusum</name>
    <dbReference type="NCBI Taxonomy" id="174260"/>
    <lineage>
        <taxon>Eukaryota</taxon>
        <taxon>Metazoa</taxon>
        <taxon>Cnidaria</taxon>
        <taxon>Anthozoa</taxon>
        <taxon>Hexacorallia</taxon>
        <taxon>Scleractinia</taxon>
        <taxon>Caryophylliina</taxon>
        <taxon>Caryophylliidae</taxon>
        <taxon>Desmophyllum</taxon>
    </lineage>
</organism>
<protein>
    <submittedName>
        <fullName evidence="2">Uncharacterized protein</fullName>
    </submittedName>
</protein>
<gene>
    <name evidence="2" type="ORF">OS493_032027</name>
</gene>
<sequence>MEYYAKDGKGEVCFYGPNVFKGYLFDEEKTKEAIDEDGWLHSGDVGEWQPNGTLKVIDRKKAYLQAVTG</sequence>
<dbReference type="InterPro" id="IPR042099">
    <property type="entry name" value="ANL_N_sf"/>
</dbReference>
<evidence type="ECO:0000313" key="2">
    <source>
        <dbReference type="EMBL" id="KAJ7370463.1"/>
    </source>
</evidence>
<dbReference type="AlphaFoldDB" id="A0A9W9YYQ1"/>
<dbReference type="GO" id="GO:0004467">
    <property type="term" value="F:long-chain fatty acid-CoA ligase activity"/>
    <property type="evidence" value="ECO:0007669"/>
    <property type="project" value="TreeGrafter"/>
</dbReference>
<evidence type="ECO:0000256" key="1">
    <source>
        <dbReference type="ARBA" id="ARBA00022598"/>
    </source>
</evidence>
<comment type="caution">
    <text evidence="2">The sequence shown here is derived from an EMBL/GenBank/DDBJ whole genome shotgun (WGS) entry which is preliminary data.</text>
</comment>
<keyword evidence="3" id="KW-1185">Reference proteome</keyword>
<dbReference type="PANTHER" id="PTHR43272:SF107">
    <property type="entry name" value="LONG-CHAIN-FATTY-ACID--COA LIGASE 5"/>
    <property type="match status" value="1"/>
</dbReference>
<dbReference type="Proteomes" id="UP001163046">
    <property type="component" value="Unassembled WGS sequence"/>
</dbReference>
<proteinExistence type="predicted"/>
<dbReference type="GO" id="GO:0016020">
    <property type="term" value="C:membrane"/>
    <property type="evidence" value="ECO:0007669"/>
    <property type="project" value="TreeGrafter"/>
</dbReference>
<dbReference type="EMBL" id="MU826864">
    <property type="protein sequence ID" value="KAJ7370463.1"/>
    <property type="molecule type" value="Genomic_DNA"/>
</dbReference>
<name>A0A9W9YYQ1_9CNID</name>